<dbReference type="NCBIfam" id="TIGR00496">
    <property type="entry name" value="frr"/>
    <property type="match status" value="1"/>
</dbReference>
<accession>A0A2U3JWC2</accession>
<dbReference type="HAMAP" id="MF_00040">
    <property type="entry name" value="RRF"/>
    <property type="match status" value="1"/>
</dbReference>
<dbReference type="Pfam" id="PF01765">
    <property type="entry name" value="RRF"/>
    <property type="match status" value="1"/>
</dbReference>
<gene>
    <name evidence="6 9" type="primary">frr</name>
    <name evidence="9" type="ORF">SBA1_100126</name>
</gene>
<feature type="domain" description="Ribosome recycling factor" evidence="8">
    <location>
        <begin position="30"/>
        <end position="193"/>
    </location>
</feature>
<keyword evidence="4 6" id="KW-0648">Protein biosynthesis</keyword>
<comment type="function">
    <text evidence="5 6">Responsible for the release of ribosomes from messenger RNA at the termination of protein biosynthesis. May increase the efficiency of translation by recycling ribosomes from one round of translation to another.</text>
</comment>
<keyword evidence="3 6" id="KW-0963">Cytoplasm</keyword>
<evidence type="ECO:0000256" key="2">
    <source>
        <dbReference type="ARBA" id="ARBA00005912"/>
    </source>
</evidence>
<dbReference type="Gene3D" id="3.30.1360.40">
    <property type="match status" value="1"/>
</dbReference>
<proteinExistence type="inferred from homology"/>
<evidence type="ECO:0000313" key="9">
    <source>
        <dbReference type="EMBL" id="SPF31716.1"/>
    </source>
</evidence>
<evidence type="ECO:0000256" key="6">
    <source>
        <dbReference type="HAMAP-Rule" id="MF_00040"/>
    </source>
</evidence>
<dbReference type="EMBL" id="OMOD01000002">
    <property type="protein sequence ID" value="SPF31716.1"/>
    <property type="molecule type" value="Genomic_DNA"/>
</dbReference>
<dbReference type="GO" id="GO:0006415">
    <property type="term" value="P:translational termination"/>
    <property type="evidence" value="ECO:0007669"/>
    <property type="project" value="UniProtKB-UniRule"/>
</dbReference>
<feature type="region of interest" description="Disordered" evidence="7">
    <location>
        <begin position="157"/>
        <end position="177"/>
    </location>
</feature>
<evidence type="ECO:0000256" key="1">
    <source>
        <dbReference type="ARBA" id="ARBA00004496"/>
    </source>
</evidence>
<dbReference type="InterPro" id="IPR023584">
    <property type="entry name" value="Ribosome_recyc_fac_dom"/>
</dbReference>
<dbReference type="PANTHER" id="PTHR20982:SF3">
    <property type="entry name" value="MITOCHONDRIAL RIBOSOME RECYCLING FACTOR PSEUDO 1"/>
    <property type="match status" value="1"/>
</dbReference>
<comment type="subcellular location">
    <subcellularLocation>
        <location evidence="1 6">Cytoplasm</location>
    </subcellularLocation>
</comment>
<dbReference type="Gene3D" id="1.10.132.20">
    <property type="entry name" value="Ribosome-recycling factor"/>
    <property type="match status" value="1"/>
</dbReference>
<dbReference type="Proteomes" id="UP000238701">
    <property type="component" value="Unassembled WGS sequence"/>
</dbReference>
<comment type="similarity">
    <text evidence="2 6">Belongs to the RRF family.</text>
</comment>
<dbReference type="CDD" id="cd00520">
    <property type="entry name" value="RRF"/>
    <property type="match status" value="1"/>
</dbReference>
<dbReference type="InterPro" id="IPR002661">
    <property type="entry name" value="Ribosome_recyc_fac"/>
</dbReference>
<evidence type="ECO:0000313" key="10">
    <source>
        <dbReference type="Proteomes" id="UP000238701"/>
    </source>
</evidence>
<evidence type="ECO:0000256" key="3">
    <source>
        <dbReference type="ARBA" id="ARBA00022490"/>
    </source>
</evidence>
<dbReference type="GO" id="GO:0043023">
    <property type="term" value="F:ribosomal large subunit binding"/>
    <property type="evidence" value="ECO:0007669"/>
    <property type="project" value="TreeGrafter"/>
</dbReference>
<evidence type="ECO:0000256" key="4">
    <source>
        <dbReference type="ARBA" id="ARBA00022917"/>
    </source>
</evidence>
<dbReference type="GO" id="GO:0005737">
    <property type="term" value="C:cytoplasm"/>
    <property type="evidence" value="ECO:0007669"/>
    <property type="project" value="UniProtKB-SubCell"/>
</dbReference>
<dbReference type="OrthoDB" id="9804006at2"/>
<dbReference type="FunFam" id="1.10.132.20:FF:000001">
    <property type="entry name" value="Ribosome-recycling factor"/>
    <property type="match status" value="1"/>
</dbReference>
<sequence length="196" mass="22071">MAQATMASIAGLRETYVQLKTRMEKAVDDFRKAMAGVRTGRASVHMLDGVTVDAYGAQMPLNQVAQVHAPEAQLITVQPFDPSQLGAIEKAIRAGDLGLNPMNDGKIIRVPVPALTQERRQEMVKHLHKVLEEHRTAVRNIRRDGNDAIKKALKDKKITEDEEKRSHEEIQKLTDDEIKKMEEMSKAKEKEVLELK</sequence>
<organism evidence="9 10">
    <name type="scientific">Candidatus Sulfotelmatobacter kueseliae</name>
    <dbReference type="NCBI Taxonomy" id="2042962"/>
    <lineage>
        <taxon>Bacteria</taxon>
        <taxon>Pseudomonadati</taxon>
        <taxon>Acidobacteriota</taxon>
        <taxon>Terriglobia</taxon>
        <taxon>Terriglobales</taxon>
        <taxon>Candidatus Korobacteraceae</taxon>
        <taxon>Candidatus Sulfotelmatobacter</taxon>
    </lineage>
</organism>
<dbReference type="SUPFAM" id="SSF55194">
    <property type="entry name" value="Ribosome recycling factor, RRF"/>
    <property type="match status" value="1"/>
</dbReference>
<dbReference type="InterPro" id="IPR036191">
    <property type="entry name" value="RRF_sf"/>
</dbReference>
<evidence type="ECO:0000259" key="8">
    <source>
        <dbReference type="Pfam" id="PF01765"/>
    </source>
</evidence>
<evidence type="ECO:0000256" key="5">
    <source>
        <dbReference type="ARBA" id="ARBA00025050"/>
    </source>
</evidence>
<dbReference type="FunFam" id="3.30.1360.40:FF:000001">
    <property type="entry name" value="Ribosome-recycling factor"/>
    <property type="match status" value="1"/>
</dbReference>
<evidence type="ECO:0000256" key="7">
    <source>
        <dbReference type="SAM" id="MobiDB-lite"/>
    </source>
</evidence>
<dbReference type="PANTHER" id="PTHR20982">
    <property type="entry name" value="RIBOSOME RECYCLING FACTOR"/>
    <property type="match status" value="1"/>
</dbReference>
<name>A0A2U3JWC2_9BACT</name>
<dbReference type="AlphaFoldDB" id="A0A2U3JWC2"/>
<reference evidence="10" key="1">
    <citation type="submission" date="2018-02" db="EMBL/GenBank/DDBJ databases">
        <authorList>
            <person name="Hausmann B."/>
        </authorList>
    </citation>
    <scope>NUCLEOTIDE SEQUENCE [LARGE SCALE GENOMIC DNA]</scope>
    <source>
        <strain evidence="10">Peat soil MAG SbA1</strain>
    </source>
</reference>
<protein>
    <recommendedName>
        <fullName evidence="6">Ribosome-recycling factor</fullName>
        <shortName evidence="6">RRF</shortName>
    </recommendedName>
    <alternativeName>
        <fullName evidence="6">Ribosome-releasing factor</fullName>
    </alternativeName>
</protein>